<keyword evidence="1" id="KW-0521">NADP</keyword>
<evidence type="ECO:0000256" key="1">
    <source>
        <dbReference type="ARBA" id="ARBA00022857"/>
    </source>
</evidence>
<gene>
    <name evidence="4" type="ORF">JKA74_18685</name>
</gene>
<keyword evidence="5" id="KW-1185">Reference proteome</keyword>
<dbReference type="RefSeq" id="WP_201432768.1">
    <property type="nucleotide sequence ID" value="NZ_JAEQBW010000014.1"/>
</dbReference>
<dbReference type="GO" id="GO:0016651">
    <property type="term" value="F:oxidoreductase activity, acting on NAD(P)H"/>
    <property type="evidence" value="ECO:0007669"/>
    <property type="project" value="TreeGrafter"/>
</dbReference>
<feature type="domain" description="Enoyl reductase (ER)" evidence="3">
    <location>
        <begin position="10"/>
        <end position="320"/>
    </location>
</feature>
<dbReference type="PANTHER" id="PTHR48106:SF18">
    <property type="entry name" value="QUINONE OXIDOREDUCTASE PIG3"/>
    <property type="match status" value="1"/>
</dbReference>
<dbReference type="Proteomes" id="UP000611723">
    <property type="component" value="Unassembled WGS sequence"/>
</dbReference>
<dbReference type="SMART" id="SM00829">
    <property type="entry name" value="PKS_ER"/>
    <property type="match status" value="1"/>
</dbReference>
<evidence type="ECO:0000259" key="3">
    <source>
        <dbReference type="SMART" id="SM00829"/>
    </source>
</evidence>
<dbReference type="SUPFAM" id="SSF51735">
    <property type="entry name" value="NAD(P)-binding Rossmann-fold domains"/>
    <property type="match status" value="1"/>
</dbReference>
<evidence type="ECO:0000256" key="2">
    <source>
        <dbReference type="ARBA" id="ARBA00023002"/>
    </source>
</evidence>
<name>A0A934X176_9BACT</name>
<dbReference type="InterPro" id="IPR011032">
    <property type="entry name" value="GroES-like_sf"/>
</dbReference>
<proteinExistence type="predicted"/>
<evidence type="ECO:0000313" key="5">
    <source>
        <dbReference type="Proteomes" id="UP000611723"/>
    </source>
</evidence>
<dbReference type="PANTHER" id="PTHR48106">
    <property type="entry name" value="QUINONE OXIDOREDUCTASE PIG3-RELATED"/>
    <property type="match status" value="1"/>
</dbReference>
<dbReference type="Pfam" id="PF08240">
    <property type="entry name" value="ADH_N"/>
    <property type="match status" value="1"/>
</dbReference>
<organism evidence="4 5">
    <name type="scientific">Marivirga aurantiaca</name>
    <dbReference type="NCBI Taxonomy" id="2802615"/>
    <lineage>
        <taxon>Bacteria</taxon>
        <taxon>Pseudomonadati</taxon>
        <taxon>Bacteroidota</taxon>
        <taxon>Cytophagia</taxon>
        <taxon>Cytophagales</taxon>
        <taxon>Marivirgaceae</taxon>
        <taxon>Marivirga</taxon>
    </lineage>
</organism>
<dbReference type="InterPro" id="IPR013154">
    <property type="entry name" value="ADH-like_N"/>
</dbReference>
<dbReference type="AlphaFoldDB" id="A0A934X176"/>
<dbReference type="SUPFAM" id="SSF50129">
    <property type="entry name" value="GroES-like"/>
    <property type="match status" value="1"/>
</dbReference>
<accession>A0A934X176</accession>
<dbReference type="Gene3D" id="3.40.50.720">
    <property type="entry name" value="NAD(P)-binding Rossmann-like Domain"/>
    <property type="match status" value="1"/>
</dbReference>
<dbReference type="Gene3D" id="3.90.180.10">
    <property type="entry name" value="Medium-chain alcohol dehydrogenases, catalytic domain"/>
    <property type="match status" value="1"/>
</dbReference>
<evidence type="ECO:0000313" key="4">
    <source>
        <dbReference type="EMBL" id="MBK6267078.1"/>
    </source>
</evidence>
<dbReference type="EMBL" id="JAEQBW010000014">
    <property type="protein sequence ID" value="MBK6267078.1"/>
    <property type="molecule type" value="Genomic_DNA"/>
</dbReference>
<sequence length="324" mass="35768">MKAVVLYQPGNPENLIIEDRQVPEPEKDQVLVKVRAFGLNRSEIMTRKGYSPSVKFPRVLGIECVGEIEKDPTGKFQKGQKVMAFMGEMGRAYDGGYAEFTVLPGSIIYPIQSTLPWDILGAIPEMFQTVHGSLFPALNIQKGETLLIRGGTSSVGFLAIQVAQKQGLKVIVTTRNPNKRKMLLEAGASEVLIDEGKLQDQIRSIYPEGVDKVMELVGAKTLQDSVQCVKPGGTVCMTGMLSESWSIPDFAPMEFIPATVRLTIYDSGQIKSPVKDFQTFIDSLEAEEYQLKIGKVFKTDQIAEAHRLMEANMANGKIVIVTQH</sequence>
<dbReference type="InterPro" id="IPR036291">
    <property type="entry name" value="NAD(P)-bd_dom_sf"/>
</dbReference>
<dbReference type="GO" id="GO:0070402">
    <property type="term" value="F:NADPH binding"/>
    <property type="evidence" value="ECO:0007669"/>
    <property type="project" value="TreeGrafter"/>
</dbReference>
<keyword evidence="2" id="KW-0560">Oxidoreductase</keyword>
<comment type="caution">
    <text evidence="4">The sequence shown here is derived from an EMBL/GenBank/DDBJ whole genome shotgun (WGS) entry which is preliminary data.</text>
</comment>
<dbReference type="InterPro" id="IPR020843">
    <property type="entry name" value="ER"/>
</dbReference>
<dbReference type="Pfam" id="PF00107">
    <property type="entry name" value="ADH_zinc_N"/>
    <property type="match status" value="1"/>
</dbReference>
<reference evidence="4" key="1">
    <citation type="submission" date="2021-01" db="EMBL/GenBank/DDBJ databases">
        <title>Marivirga aurantiaca sp. nov., isolated from intertidal surface sediments.</title>
        <authorList>
            <person name="Zhang M."/>
        </authorList>
    </citation>
    <scope>NUCLEOTIDE SEQUENCE</scope>
    <source>
        <strain evidence="4">S37H4</strain>
    </source>
</reference>
<dbReference type="CDD" id="cd08243">
    <property type="entry name" value="quinone_oxidoreductase_like_1"/>
    <property type="match status" value="1"/>
</dbReference>
<dbReference type="InterPro" id="IPR013149">
    <property type="entry name" value="ADH-like_C"/>
</dbReference>
<protein>
    <submittedName>
        <fullName evidence="4">Zinc-binding dehydrogenase</fullName>
    </submittedName>
</protein>